<proteinExistence type="predicted"/>
<sequence>MICLCEEQEIFDLKLEGDFGADPIWCISCGCNIDLEEMPLSDELKNELLNWVLDFGKWIDIVHEKWLPNGSYLENAHNTRGRSLVEKIQGELGKAYTITFISSNMSNS</sequence>
<dbReference type="EMBL" id="JAMQJY010000001">
    <property type="protein sequence ID" value="MCM2674164.1"/>
    <property type="molecule type" value="Genomic_DNA"/>
</dbReference>
<protein>
    <submittedName>
        <fullName evidence="1">Uncharacterized protein</fullName>
    </submittedName>
</protein>
<evidence type="ECO:0000313" key="2">
    <source>
        <dbReference type="Proteomes" id="UP001203665"/>
    </source>
</evidence>
<gene>
    <name evidence="1" type="ORF">NDM98_00605</name>
</gene>
<reference evidence="1" key="1">
    <citation type="submission" date="2022-06" db="EMBL/GenBank/DDBJ databases">
        <title>Alkalicoccobacillus porphyridii sp. nov., isolated from a marine red alga, Porphyridium purpureum and reclassification of Shouchella plakortidis and Shouchella gibsonii as Alkalicoccobacillus plakortidis comb. nov. and Alkalicoccobacillus gibsonii comb. nov.</title>
        <authorList>
            <person name="Kim K.H."/>
            <person name="Lee J.K."/>
            <person name="Han D.M."/>
            <person name="Baek J.H."/>
            <person name="Jeon C.O."/>
        </authorList>
    </citation>
    <scope>NUCLEOTIDE SEQUENCE</scope>
    <source>
        <strain evidence="1">DSM 19153</strain>
    </source>
</reference>
<accession>A0ABT0XE48</accession>
<comment type="caution">
    <text evidence="1">The sequence shown here is derived from an EMBL/GenBank/DDBJ whole genome shotgun (WGS) entry which is preliminary data.</text>
</comment>
<dbReference type="Proteomes" id="UP001203665">
    <property type="component" value="Unassembled WGS sequence"/>
</dbReference>
<name>A0ABT0XE48_9BACI</name>
<organism evidence="1 2">
    <name type="scientific">Alkalicoccobacillus plakortidis</name>
    <dbReference type="NCBI Taxonomy" id="444060"/>
    <lineage>
        <taxon>Bacteria</taxon>
        <taxon>Bacillati</taxon>
        <taxon>Bacillota</taxon>
        <taxon>Bacilli</taxon>
        <taxon>Bacillales</taxon>
        <taxon>Bacillaceae</taxon>
        <taxon>Alkalicoccobacillus</taxon>
    </lineage>
</organism>
<evidence type="ECO:0000313" key="1">
    <source>
        <dbReference type="EMBL" id="MCM2674164.1"/>
    </source>
</evidence>
<dbReference type="RefSeq" id="WP_251603248.1">
    <property type="nucleotide sequence ID" value="NZ_JAMQJY010000001.1"/>
</dbReference>
<keyword evidence="2" id="KW-1185">Reference proteome</keyword>